<evidence type="ECO:0000256" key="12">
    <source>
        <dbReference type="ARBA" id="ARBA00023136"/>
    </source>
</evidence>
<keyword evidence="9" id="KW-0862">Zinc</keyword>
<evidence type="ECO:0000256" key="4">
    <source>
        <dbReference type="ARBA" id="ARBA00022475"/>
    </source>
</evidence>
<evidence type="ECO:0000256" key="9">
    <source>
        <dbReference type="ARBA" id="ARBA00022833"/>
    </source>
</evidence>
<evidence type="ECO:0000256" key="8">
    <source>
        <dbReference type="ARBA" id="ARBA00022801"/>
    </source>
</evidence>
<comment type="cofactor">
    <cofactor evidence="1">
        <name>Zn(2+)</name>
        <dbReference type="ChEBI" id="CHEBI:29105"/>
    </cofactor>
</comment>
<organism evidence="14 15">
    <name type="scientific">Candidatus Falkowbacteria bacterium RIFOXYD2_FULL_34_120</name>
    <dbReference type="NCBI Taxonomy" id="1798007"/>
    <lineage>
        <taxon>Bacteria</taxon>
        <taxon>Candidatus Falkowiibacteriota</taxon>
    </lineage>
</organism>
<gene>
    <name evidence="14" type="ORF">A2531_02270</name>
</gene>
<evidence type="ECO:0000256" key="2">
    <source>
        <dbReference type="ARBA" id="ARBA00004651"/>
    </source>
</evidence>
<keyword evidence="8" id="KW-0378">Hydrolase</keyword>
<evidence type="ECO:0000256" key="1">
    <source>
        <dbReference type="ARBA" id="ARBA00001947"/>
    </source>
</evidence>
<dbReference type="PANTHER" id="PTHR35864:SF1">
    <property type="entry name" value="ZINC METALLOPROTEASE YWHC-RELATED"/>
    <property type="match status" value="1"/>
</dbReference>
<evidence type="ECO:0000313" key="14">
    <source>
        <dbReference type="EMBL" id="OGF41494.1"/>
    </source>
</evidence>
<evidence type="ECO:0000256" key="13">
    <source>
        <dbReference type="SAM" id="Phobius"/>
    </source>
</evidence>
<keyword evidence="11" id="KW-0482">Metalloprotease</keyword>
<reference evidence="14 15" key="1">
    <citation type="journal article" date="2016" name="Nat. Commun.">
        <title>Thousands of microbial genomes shed light on interconnected biogeochemical processes in an aquifer system.</title>
        <authorList>
            <person name="Anantharaman K."/>
            <person name="Brown C.T."/>
            <person name="Hug L.A."/>
            <person name="Sharon I."/>
            <person name="Castelle C.J."/>
            <person name="Probst A.J."/>
            <person name="Thomas B.C."/>
            <person name="Singh A."/>
            <person name="Wilkins M.J."/>
            <person name="Karaoz U."/>
            <person name="Brodie E.L."/>
            <person name="Williams K.H."/>
            <person name="Hubbard S.S."/>
            <person name="Banfield J.F."/>
        </authorList>
    </citation>
    <scope>NUCLEOTIDE SEQUENCE [LARGE SCALE GENOMIC DNA]</scope>
</reference>
<feature type="transmembrane region" description="Helical" evidence="13">
    <location>
        <begin position="6"/>
        <end position="25"/>
    </location>
</feature>
<evidence type="ECO:0008006" key="16">
    <source>
        <dbReference type="Google" id="ProtNLM"/>
    </source>
</evidence>
<accession>A0A1F5TRT5</accession>
<dbReference type="GO" id="GO:0046872">
    <property type="term" value="F:metal ion binding"/>
    <property type="evidence" value="ECO:0007669"/>
    <property type="project" value="UniProtKB-KW"/>
</dbReference>
<name>A0A1F5TRT5_9BACT</name>
<evidence type="ECO:0000256" key="7">
    <source>
        <dbReference type="ARBA" id="ARBA00022723"/>
    </source>
</evidence>
<keyword evidence="4" id="KW-1003">Cell membrane</keyword>
<keyword evidence="10 13" id="KW-1133">Transmembrane helix</keyword>
<evidence type="ECO:0000256" key="11">
    <source>
        <dbReference type="ARBA" id="ARBA00023049"/>
    </source>
</evidence>
<sequence length="200" mass="22574">MTEIFSIVILIFSAIIHEYMHGWMADRLGDPTAKNAGRLTLNPIHHIDFFGSILLPFILVVSKAGFVFGWAKPVPFNPYNLRDAKYGGAKVAIAGPMGNFITAVFFGILIRFTPVFSLSLLGIFHSVVFINLLLMVFNLVPIPPLDGSKVIMPFLPYNWQLKFAELERYGMFLVLIFVMFGIPFIYPIIFFLYKVIVGGY</sequence>
<evidence type="ECO:0000313" key="15">
    <source>
        <dbReference type="Proteomes" id="UP000177579"/>
    </source>
</evidence>
<dbReference type="InterPro" id="IPR044537">
    <property type="entry name" value="Rip2-like"/>
</dbReference>
<evidence type="ECO:0000256" key="5">
    <source>
        <dbReference type="ARBA" id="ARBA00022670"/>
    </source>
</evidence>
<evidence type="ECO:0000256" key="6">
    <source>
        <dbReference type="ARBA" id="ARBA00022692"/>
    </source>
</evidence>
<dbReference type="InterPro" id="IPR052348">
    <property type="entry name" value="Metallopeptidase_M50B"/>
</dbReference>
<feature type="transmembrane region" description="Helical" evidence="13">
    <location>
        <begin position="169"/>
        <end position="193"/>
    </location>
</feature>
<keyword evidence="7" id="KW-0479">Metal-binding</keyword>
<comment type="caution">
    <text evidence="14">The sequence shown here is derived from an EMBL/GenBank/DDBJ whole genome shotgun (WGS) entry which is preliminary data.</text>
</comment>
<dbReference type="Proteomes" id="UP000177579">
    <property type="component" value="Unassembled WGS sequence"/>
</dbReference>
<proteinExistence type="inferred from homology"/>
<keyword evidence="5" id="KW-0645">Protease</keyword>
<evidence type="ECO:0000256" key="10">
    <source>
        <dbReference type="ARBA" id="ARBA00022989"/>
    </source>
</evidence>
<feature type="transmembrane region" description="Helical" evidence="13">
    <location>
        <begin position="117"/>
        <end position="140"/>
    </location>
</feature>
<feature type="transmembrane region" description="Helical" evidence="13">
    <location>
        <begin position="91"/>
        <end position="110"/>
    </location>
</feature>
<dbReference type="AlphaFoldDB" id="A0A1F5TRT5"/>
<comment type="subcellular location">
    <subcellularLocation>
        <location evidence="2">Cell membrane</location>
        <topology evidence="2">Multi-pass membrane protein</topology>
    </subcellularLocation>
</comment>
<comment type="similarity">
    <text evidence="3">Belongs to the peptidase M50B family.</text>
</comment>
<dbReference type="GO" id="GO:0008237">
    <property type="term" value="F:metallopeptidase activity"/>
    <property type="evidence" value="ECO:0007669"/>
    <property type="project" value="UniProtKB-KW"/>
</dbReference>
<dbReference type="PANTHER" id="PTHR35864">
    <property type="entry name" value="ZINC METALLOPROTEASE MJ0611-RELATED"/>
    <property type="match status" value="1"/>
</dbReference>
<evidence type="ECO:0000256" key="3">
    <source>
        <dbReference type="ARBA" id="ARBA00007931"/>
    </source>
</evidence>
<dbReference type="GO" id="GO:0005886">
    <property type="term" value="C:plasma membrane"/>
    <property type="evidence" value="ECO:0007669"/>
    <property type="project" value="UniProtKB-SubCell"/>
</dbReference>
<dbReference type="GO" id="GO:0006508">
    <property type="term" value="P:proteolysis"/>
    <property type="evidence" value="ECO:0007669"/>
    <property type="project" value="UniProtKB-KW"/>
</dbReference>
<protein>
    <recommendedName>
        <fullName evidence="16">Peptidase M50 domain-containing protein</fullName>
    </recommendedName>
</protein>
<keyword evidence="6 13" id="KW-0812">Transmembrane</keyword>
<keyword evidence="12 13" id="KW-0472">Membrane</keyword>
<feature type="transmembrane region" description="Helical" evidence="13">
    <location>
        <begin position="46"/>
        <end position="71"/>
    </location>
</feature>
<dbReference type="EMBL" id="MFGO01000008">
    <property type="protein sequence ID" value="OGF41494.1"/>
    <property type="molecule type" value="Genomic_DNA"/>
</dbReference>
<dbReference type="CDD" id="cd06158">
    <property type="entry name" value="S2P-M50_like_1"/>
    <property type="match status" value="1"/>
</dbReference>